<sequence length="56" mass="5985">MLSIPGSLKAMRTLENIGACYITLTADKKAEIVNGILNSFTVKGARYTAATPLLWG</sequence>
<dbReference type="OrthoDB" id="37537at2759"/>
<dbReference type="Proteomes" id="UP000054279">
    <property type="component" value="Unassembled WGS sequence"/>
</dbReference>
<organism evidence="1 2">
    <name type="scientific">Sphaerobolus stellatus (strain SS14)</name>
    <dbReference type="NCBI Taxonomy" id="990650"/>
    <lineage>
        <taxon>Eukaryota</taxon>
        <taxon>Fungi</taxon>
        <taxon>Dikarya</taxon>
        <taxon>Basidiomycota</taxon>
        <taxon>Agaricomycotina</taxon>
        <taxon>Agaricomycetes</taxon>
        <taxon>Phallomycetidae</taxon>
        <taxon>Geastrales</taxon>
        <taxon>Sphaerobolaceae</taxon>
        <taxon>Sphaerobolus</taxon>
    </lineage>
</organism>
<dbReference type="AlphaFoldDB" id="A0A0C9VLX1"/>
<name>A0A0C9VLX1_SPHS4</name>
<accession>A0A0C9VLX1</accession>
<protein>
    <submittedName>
        <fullName evidence="1">Uncharacterized protein</fullName>
    </submittedName>
</protein>
<dbReference type="HOGENOM" id="CLU_3015718_0_0_1"/>
<keyword evidence="2" id="KW-1185">Reference proteome</keyword>
<proteinExistence type="predicted"/>
<dbReference type="EMBL" id="KN837127">
    <property type="protein sequence ID" value="KIJ42782.1"/>
    <property type="molecule type" value="Genomic_DNA"/>
</dbReference>
<evidence type="ECO:0000313" key="1">
    <source>
        <dbReference type="EMBL" id="KIJ42782.1"/>
    </source>
</evidence>
<reference evidence="1 2" key="1">
    <citation type="submission" date="2014-06" db="EMBL/GenBank/DDBJ databases">
        <title>Evolutionary Origins and Diversification of the Mycorrhizal Mutualists.</title>
        <authorList>
            <consortium name="DOE Joint Genome Institute"/>
            <consortium name="Mycorrhizal Genomics Consortium"/>
            <person name="Kohler A."/>
            <person name="Kuo A."/>
            <person name="Nagy L.G."/>
            <person name="Floudas D."/>
            <person name="Copeland A."/>
            <person name="Barry K.W."/>
            <person name="Cichocki N."/>
            <person name="Veneault-Fourrey C."/>
            <person name="LaButti K."/>
            <person name="Lindquist E.A."/>
            <person name="Lipzen A."/>
            <person name="Lundell T."/>
            <person name="Morin E."/>
            <person name="Murat C."/>
            <person name="Riley R."/>
            <person name="Ohm R."/>
            <person name="Sun H."/>
            <person name="Tunlid A."/>
            <person name="Henrissat B."/>
            <person name="Grigoriev I.V."/>
            <person name="Hibbett D.S."/>
            <person name="Martin F."/>
        </authorList>
    </citation>
    <scope>NUCLEOTIDE SEQUENCE [LARGE SCALE GENOMIC DNA]</scope>
    <source>
        <strain evidence="1 2">SS14</strain>
    </source>
</reference>
<evidence type="ECO:0000313" key="2">
    <source>
        <dbReference type="Proteomes" id="UP000054279"/>
    </source>
</evidence>
<gene>
    <name evidence="1" type="ORF">M422DRAFT_253869</name>
</gene>